<feature type="compositionally biased region" description="Low complexity" evidence="1">
    <location>
        <begin position="122"/>
        <end position="131"/>
    </location>
</feature>
<protein>
    <submittedName>
        <fullName evidence="3">Uncharacterized protein</fullName>
    </submittedName>
</protein>
<evidence type="ECO:0000256" key="2">
    <source>
        <dbReference type="SAM" id="Phobius"/>
    </source>
</evidence>
<keyword evidence="2" id="KW-1133">Transmembrane helix</keyword>
<feature type="region of interest" description="Disordered" evidence="1">
    <location>
        <begin position="1"/>
        <end position="139"/>
    </location>
</feature>
<dbReference type="Proteomes" id="UP000294558">
    <property type="component" value="Unassembled WGS sequence"/>
</dbReference>
<dbReference type="EMBL" id="SOAU01000001">
    <property type="protein sequence ID" value="TDT17219.1"/>
    <property type="molecule type" value="Genomic_DNA"/>
</dbReference>
<evidence type="ECO:0000313" key="3">
    <source>
        <dbReference type="EMBL" id="TDT17219.1"/>
    </source>
</evidence>
<sequence length="496" mass="52109">MTVGERDASEPDDVPETTESTEPADAETVDAVASSHDAAEGDVVPAPTEPADRVADDTDTSATLGALSAAWHGGTTDDGESLADAGTSDTADAPTEPDVDPNEPRLGAGAAAPSGGVDEAPTRGAPAGAAASVYRSRDERNRSVYRRANPWYRRLARGLIATCLLGAAAIGIYVGARYVQDWLDRDQIPAAGPDVPDVQQTSILITSTAEQIPLQGTLTFDTNTGSFEFVGLAGSPNATDNLTSPDGVEVFAQNEQGLWVPVDPSEPVVQSIDRAMTYLRDDDTADAILTNRLRRGYIDLDDQVDEGDDDDNQRTRYELSLDLASFAEAFPLQWQDFQETAIPGVDDVNNHPVTLWLDDDEVLVGVDDPSTGWSWQRLSYSSAPFEATTPAANQIVDSTTTGQILGVSCTVTGVTFDTALATCDAALEAGRAFAVQAGLADQTTSPAADLAVATVCSTLQGDEARSYDEDGYLTLAGLLVDAGICPGETSLVQQDG</sequence>
<dbReference type="RefSeq" id="WP_133869519.1">
    <property type="nucleotide sequence ID" value="NZ_SOAU01000001.1"/>
</dbReference>
<keyword evidence="4" id="KW-1185">Reference proteome</keyword>
<evidence type="ECO:0000256" key="1">
    <source>
        <dbReference type="SAM" id="MobiDB-lite"/>
    </source>
</evidence>
<keyword evidence="2" id="KW-0812">Transmembrane</keyword>
<comment type="caution">
    <text evidence="3">The sequence shown here is derived from an EMBL/GenBank/DDBJ whole genome shotgun (WGS) entry which is preliminary data.</text>
</comment>
<organism evidence="3 4">
    <name type="scientific">Ilumatobacter fluminis</name>
    <dbReference type="NCBI Taxonomy" id="467091"/>
    <lineage>
        <taxon>Bacteria</taxon>
        <taxon>Bacillati</taxon>
        <taxon>Actinomycetota</taxon>
        <taxon>Acidimicrobiia</taxon>
        <taxon>Acidimicrobiales</taxon>
        <taxon>Ilumatobacteraceae</taxon>
        <taxon>Ilumatobacter</taxon>
    </lineage>
</organism>
<proteinExistence type="predicted"/>
<evidence type="ECO:0000313" key="4">
    <source>
        <dbReference type="Proteomes" id="UP000294558"/>
    </source>
</evidence>
<dbReference type="AlphaFoldDB" id="A0A4R7I2U3"/>
<reference evidence="3 4" key="1">
    <citation type="submission" date="2019-03" db="EMBL/GenBank/DDBJ databases">
        <title>Sequencing the genomes of 1000 actinobacteria strains.</title>
        <authorList>
            <person name="Klenk H.-P."/>
        </authorList>
    </citation>
    <scope>NUCLEOTIDE SEQUENCE [LARGE SCALE GENOMIC DNA]</scope>
    <source>
        <strain evidence="3 4">DSM 18936</strain>
    </source>
</reference>
<gene>
    <name evidence="3" type="ORF">BDK89_2827</name>
</gene>
<accession>A0A4R7I2U3</accession>
<keyword evidence="2" id="KW-0472">Membrane</keyword>
<name>A0A4R7I2U3_9ACTN</name>
<feature type="transmembrane region" description="Helical" evidence="2">
    <location>
        <begin position="155"/>
        <end position="176"/>
    </location>
</feature>